<evidence type="ECO:0000256" key="3">
    <source>
        <dbReference type="SAM" id="MobiDB-lite"/>
    </source>
</evidence>
<dbReference type="CDD" id="cd07920">
    <property type="entry name" value="Pumilio"/>
    <property type="match status" value="1"/>
</dbReference>
<dbReference type="PROSITE" id="PS50302">
    <property type="entry name" value="PUM"/>
    <property type="match status" value="5"/>
</dbReference>
<feature type="compositionally biased region" description="Gly residues" evidence="3">
    <location>
        <begin position="137"/>
        <end position="147"/>
    </location>
</feature>
<reference evidence="5 6" key="1">
    <citation type="submission" date="2019-01" db="EMBL/GenBank/DDBJ databases">
        <title>Nuclear Genome Assembly of the Microalgal Biofuel strain Nannochloropsis salina CCMP1776.</title>
        <authorList>
            <person name="Hovde B."/>
        </authorList>
    </citation>
    <scope>NUCLEOTIDE SEQUENCE [LARGE SCALE GENOMIC DNA]</scope>
    <source>
        <strain evidence="5 6">CCMP1776</strain>
    </source>
</reference>
<gene>
    <name evidence="5" type="ORF">NSK_007851</name>
</gene>
<feature type="domain" description="PUM-HD" evidence="4">
    <location>
        <begin position="446"/>
        <end position="829"/>
    </location>
</feature>
<dbReference type="InterPro" id="IPR033133">
    <property type="entry name" value="PUM-HD"/>
</dbReference>
<feature type="region of interest" description="Disordered" evidence="3">
    <location>
        <begin position="525"/>
        <end position="557"/>
    </location>
</feature>
<dbReference type="InterPro" id="IPR011989">
    <property type="entry name" value="ARM-like"/>
</dbReference>
<feature type="repeat" description="Pumilio" evidence="2">
    <location>
        <begin position="725"/>
        <end position="760"/>
    </location>
</feature>
<feature type="region of interest" description="Disordered" evidence="3">
    <location>
        <begin position="108"/>
        <end position="153"/>
    </location>
</feature>
<dbReference type="GO" id="GO:0003729">
    <property type="term" value="F:mRNA binding"/>
    <property type="evidence" value="ECO:0007669"/>
    <property type="project" value="TreeGrafter"/>
</dbReference>
<feature type="repeat" description="Pumilio" evidence="2">
    <location>
        <begin position="650"/>
        <end position="688"/>
    </location>
</feature>
<feature type="compositionally biased region" description="Low complexity" evidence="3">
    <location>
        <begin position="369"/>
        <end position="384"/>
    </location>
</feature>
<comment type="caution">
    <text evidence="5">The sequence shown here is derived from an EMBL/GenBank/DDBJ whole genome shotgun (WGS) entry which is preliminary data.</text>
</comment>
<dbReference type="GO" id="GO:0010608">
    <property type="term" value="P:post-transcriptional regulation of gene expression"/>
    <property type="evidence" value="ECO:0007669"/>
    <property type="project" value="TreeGrafter"/>
</dbReference>
<keyword evidence="6" id="KW-1185">Reference proteome</keyword>
<feature type="compositionally biased region" description="Gly residues" evidence="3">
    <location>
        <begin position="263"/>
        <end position="273"/>
    </location>
</feature>
<dbReference type="InterPro" id="IPR016024">
    <property type="entry name" value="ARM-type_fold"/>
</dbReference>
<feature type="compositionally biased region" description="Gly residues" evidence="3">
    <location>
        <begin position="44"/>
        <end position="61"/>
    </location>
</feature>
<feature type="compositionally biased region" description="Basic and acidic residues" evidence="3">
    <location>
        <begin position="296"/>
        <end position="314"/>
    </location>
</feature>
<dbReference type="PANTHER" id="PTHR12537:SF12">
    <property type="entry name" value="MATERNAL PROTEIN PUMILIO"/>
    <property type="match status" value="1"/>
</dbReference>
<dbReference type="OrthoDB" id="668540at2759"/>
<name>A0A4D9CQB4_9STRA</name>
<feature type="compositionally biased region" description="Low complexity" evidence="3">
    <location>
        <begin position="274"/>
        <end position="286"/>
    </location>
</feature>
<proteinExistence type="predicted"/>
<keyword evidence="1" id="KW-0677">Repeat</keyword>
<feature type="region of interest" description="Disordered" evidence="3">
    <location>
        <begin position="205"/>
        <end position="314"/>
    </location>
</feature>
<dbReference type="Gene3D" id="1.25.10.10">
    <property type="entry name" value="Leucine-rich Repeat Variant"/>
    <property type="match status" value="1"/>
</dbReference>
<dbReference type="SMART" id="SM00025">
    <property type="entry name" value="Pumilio"/>
    <property type="match status" value="6"/>
</dbReference>
<evidence type="ECO:0000259" key="4">
    <source>
        <dbReference type="PROSITE" id="PS50303"/>
    </source>
</evidence>
<dbReference type="SUPFAM" id="SSF48371">
    <property type="entry name" value="ARM repeat"/>
    <property type="match status" value="1"/>
</dbReference>
<dbReference type="AlphaFoldDB" id="A0A4D9CQB4"/>
<feature type="compositionally biased region" description="Basic residues" evidence="3">
    <location>
        <begin position="437"/>
        <end position="447"/>
    </location>
</feature>
<feature type="region of interest" description="Disordered" evidence="3">
    <location>
        <begin position="353"/>
        <end position="393"/>
    </location>
</feature>
<organism evidence="5 6">
    <name type="scientific">Nannochloropsis salina CCMP1776</name>
    <dbReference type="NCBI Taxonomy" id="1027361"/>
    <lineage>
        <taxon>Eukaryota</taxon>
        <taxon>Sar</taxon>
        <taxon>Stramenopiles</taxon>
        <taxon>Ochrophyta</taxon>
        <taxon>Eustigmatophyceae</taxon>
        <taxon>Eustigmatales</taxon>
        <taxon>Monodopsidaceae</taxon>
        <taxon>Microchloropsis</taxon>
        <taxon>Microchloropsis salina</taxon>
    </lineage>
</organism>
<feature type="region of interest" description="Disordered" evidence="3">
    <location>
        <begin position="417"/>
        <end position="473"/>
    </location>
</feature>
<protein>
    <recommendedName>
        <fullName evidence="4">PUM-HD domain-containing protein</fullName>
    </recommendedName>
</protein>
<feature type="compositionally biased region" description="Low complexity" evidence="3">
    <location>
        <begin position="15"/>
        <end position="24"/>
    </location>
</feature>
<dbReference type="Pfam" id="PF00806">
    <property type="entry name" value="PUF"/>
    <property type="match status" value="6"/>
</dbReference>
<dbReference type="PANTHER" id="PTHR12537">
    <property type="entry name" value="RNA BINDING PROTEIN PUMILIO-RELATED"/>
    <property type="match status" value="1"/>
</dbReference>
<feature type="repeat" description="Pumilio" evidence="2">
    <location>
        <begin position="689"/>
        <end position="724"/>
    </location>
</feature>
<evidence type="ECO:0000256" key="2">
    <source>
        <dbReference type="PROSITE-ProRule" id="PRU00317"/>
    </source>
</evidence>
<evidence type="ECO:0000313" key="6">
    <source>
        <dbReference type="Proteomes" id="UP000355283"/>
    </source>
</evidence>
<feature type="compositionally biased region" description="Basic and acidic residues" evidence="3">
    <location>
        <begin position="110"/>
        <end position="119"/>
    </location>
</feature>
<dbReference type="PROSITE" id="PS50303">
    <property type="entry name" value="PUM_HD"/>
    <property type="match status" value="1"/>
</dbReference>
<dbReference type="Proteomes" id="UP000355283">
    <property type="component" value="Unassembled WGS sequence"/>
</dbReference>
<evidence type="ECO:0000256" key="1">
    <source>
        <dbReference type="ARBA" id="ARBA00022737"/>
    </source>
</evidence>
<feature type="region of interest" description="Disordered" evidence="3">
    <location>
        <begin position="1"/>
        <end position="89"/>
    </location>
</feature>
<dbReference type="InterPro" id="IPR001313">
    <property type="entry name" value="Pumilio_RNA-bd_rpt"/>
</dbReference>
<feature type="repeat" description="Pumilio" evidence="2">
    <location>
        <begin position="765"/>
        <end position="803"/>
    </location>
</feature>
<feature type="repeat" description="Pumilio" evidence="2">
    <location>
        <begin position="601"/>
        <end position="642"/>
    </location>
</feature>
<dbReference type="GO" id="GO:0005737">
    <property type="term" value="C:cytoplasm"/>
    <property type="evidence" value="ECO:0007669"/>
    <property type="project" value="TreeGrafter"/>
</dbReference>
<accession>A0A4D9CQB4</accession>
<sequence>MLGEQATNGHGEGSGSNASRSAGVGRAGGGGGADRVLSQEYSGKGRGNAAGGEGGGEGSAYGGDAVDPSFLQRSISAPPTDHAFAPEHDPRNELDYFYYYQPNSLNPRLPMEENGKGGGEDGEMAALPAEGLSGLASSGGGSGGGGSQDDTGLFGPHLNLNLAQPLKASAPGGSMVAEYLSNFGAKGGTTASGPSTANAMSLEGMNVAPRPIRPPSLVPPGMEGRETSSGNRGSSDAGDAPSYPTSLPPSDAETSLLRLIDGEGSGAGGGGGPMPSASSSSSSMPPQTLSPAFGQKGREGGREGGRPWESRGEVRDAAGVWKAGGRARCSMAPPGWSARRPCAARAWGCLWPRTRGTLGSSSRPKRLPRSTQARRFSTTSRRSSPPASMQPRWTCSPLPCRGWGWAGAWGQGLGGGAGGGHDFSLDPTGRGAQHQQRPPHFHAHHHPPPPLQPAGGYGPPQSAPSLFQPNAGGHLRAASANDIDNFAGRLGRGGGKGGREGGRGSVLVRIRGGWEGYGGGLGGMGGREGGGRKGGRRRRWCSRTGEGRGGGGRDMGYRMPQEYGGGEDYLGNNGDARYGCRVIQKALEVIGIQRLIALVSEFEGHVLKCVHDQNGNHVIQKCIEVLSVRSKDHPEYAAFLLPQLEFIINAFVGQGNNVEKFSTHPYGCRVIQRILEHCTGAQKSAILDEIRKSSSTLIQDQYGNYVIQHVMKHGRPNDRQMVINEVKSRMLVYSQHKFASNVVEKCLQYGSKAERNDIIDEVVRSVLDKSSLLQVMVRDPYGNYVVQKILDIADDRQQEALCTYLRSCAPQLRRYTYGKHILVRLEKISGEKLV</sequence>
<evidence type="ECO:0000313" key="5">
    <source>
        <dbReference type="EMBL" id="TFJ80674.1"/>
    </source>
</evidence>
<dbReference type="InterPro" id="IPR033712">
    <property type="entry name" value="Pumilio_RNA-bd"/>
</dbReference>
<dbReference type="EMBL" id="SDOX01000158">
    <property type="protein sequence ID" value="TFJ80674.1"/>
    <property type="molecule type" value="Genomic_DNA"/>
</dbReference>